<organism evidence="1 2">
    <name type="scientific">Pristionchus fissidentatus</name>
    <dbReference type="NCBI Taxonomy" id="1538716"/>
    <lineage>
        <taxon>Eukaryota</taxon>
        <taxon>Metazoa</taxon>
        <taxon>Ecdysozoa</taxon>
        <taxon>Nematoda</taxon>
        <taxon>Chromadorea</taxon>
        <taxon>Rhabditida</taxon>
        <taxon>Rhabditina</taxon>
        <taxon>Diplogasteromorpha</taxon>
        <taxon>Diplogasteroidea</taxon>
        <taxon>Neodiplogasteridae</taxon>
        <taxon>Pristionchus</taxon>
    </lineage>
</organism>
<feature type="non-terminal residue" evidence="1">
    <location>
        <position position="287"/>
    </location>
</feature>
<comment type="caution">
    <text evidence="1">The sequence shown here is derived from an EMBL/GenBank/DDBJ whole genome shotgun (WGS) entry which is preliminary data.</text>
</comment>
<feature type="non-terminal residue" evidence="1">
    <location>
        <position position="1"/>
    </location>
</feature>
<proteinExistence type="predicted"/>
<evidence type="ECO:0000313" key="1">
    <source>
        <dbReference type="EMBL" id="GMT25693.1"/>
    </source>
</evidence>
<name>A0AAV5W5G6_9BILA</name>
<dbReference type="Proteomes" id="UP001432322">
    <property type="component" value="Unassembled WGS sequence"/>
</dbReference>
<protein>
    <submittedName>
        <fullName evidence="1">Uncharacterized protein</fullName>
    </submittedName>
</protein>
<dbReference type="AlphaFoldDB" id="A0AAV5W5G6"/>
<reference evidence="1" key="1">
    <citation type="submission" date="2023-10" db="EMBL/GenBank/DDBJ databases">
        <title>Genome assembly of Pristionchus species.</title>
        <authorList>
            <person name="Yoshida K."/>
            <person name="Sommer R.J."/>
        </authorList>
    </citation>
    <scope>NUCLEOTIDE SEQUENCE</scope>
    <source>
        <strain evidence="1">RS5133</strain>
    </source>
</reference>
<dbReference type="EMBL" id="BTSY01000004">
    <property type="protein sequence ID" value="GMT25693.1"/>
    <property type="molecule type" value="Genomic_DNA"/>
</dbReference>
<sequence>KMEEVENRNSEKMTETLEQRVEILPFTETEILTEDLICFQTENGILFYYNGCKPRKLFTNINGNKIYADLSLLDGVFDCSFKGIIGNFAFFSSVRGKNIEFFIASLQNDQINFEKINEEKTSNISLLPNQPFCWVELSKAWSIYRFEEKLSENGGEMFDISEVNHLRKFDCIIHRGILYLFRENDLAVVEKVNEKVIRVESPLIDSASFFIPQNSYFIYILNPTTNLLLILNTSNMTFSKFHYESPRDCDAHSIVGVYNGILTMRFQPLSPSRPLLMTTQLPDNCWN</sequence>
<keyword evidence="2" id="KW-1185">Reference proteome</keyword>
<gene>
    <name evidence="1" type="ORF">PFISCL1PPCAC_16990</name>
</gene>
<evidence type="ECO:0000313" key="2">
    <source>
        <dbReference type="Proteomes" id="UP001432322"/>
    </source>
</evidence>
<accession>A0AAV5W5G6</accession>